<dbReference type="Proteomes" id="UP000680304">
    <property type="component" value="Unassembled WGS sequence"/>
</dbReference>
<accession>A0ABQ4NFS0</accession>
<gene>
    <name evidence="1" type="ORF">PACILC2_52740</name>
</gene>
<keyword evidence="2" id="KW-1185">Reference proteome</keyword>
<protein>
    <submittedName>
        <fullName evidence="1">Uncharacterized protein</fullName>
    </submittedName>
</protein>
<dbReference type="EMBL" id="BOVJ01000202">
    <property type="protein sequence ID" value="GIQ66706.1"/>
    <property type="molecule type" value="Genomic_DNA"/>
</dbReference>
<reference evidence="1 2" key="1">
    <citation type="submission" date="2021-04" db="EMBL/GenBank/DDBJ databases">
        <title>Draft genome sequence of Paenibacillus cisolokensis, LC2-13A.</title>
        <authorList>
            <person name="Uke A."/>
            <person name="Chhe C."/>
            <person name="Baramee S."/>
            <person name="Kosugi A."/>
        </authorList>
    </citation>
    <scope>NUCLEOTIDE SEQUENCE [LARGE SCALE GENOMIC DNA]</scope>
    <source>
        <strain evidence="1 2">LC2-13A</strain>
    </source>
</reference>
<evidence type="ECO:0000313" key="2">
    <source>
        <dbReference type="Proteomes" id="UP000680304"/>
    </source>
</evidence>
<organism evidence="1 2">
    <name type="scientific">Paenibacillus cisolokensis</name>
    <dbReference type="NCBI Taxonomy" id="1658519"/>
    <lineage>
        <taxon>Bacteria</taxon>
        <taxon>Bacillati</taxon>
        <taxon>Bacillota</taxon>
        <taxon>Bacilli</taxon>
        <taxon>Bacillales</taxon>
        <taxon>Paenibacillaceae</taxon>
        <taxon>Paenibacillus</taxon>
    </lineage>
</organism>
<proteinExistence type="predicted"/>
<name>A0ABQ4NFS0_9BACL</name>
<comment type="caution">
    <text evidence="1">The sequence shown here is derived from an EMBL/GenBank/DDBJ whole genome shotgun (WGS) entry which is preliminary data.</text>
</comment>
<sequence>MLKLREELLAVQEDRLAGRAGVTPDELDAYLEGIIDEVQHGKDAPI</sequence>
<evidence type="ECO:0000313" key="1">
    <source>
        <dbReference type="EMBL" id="GIQ66706.1"/>
    </source>
</evidence>